<dbReference type="PANTHER" id="PTHR19446">
    <property type="entry name" value="REVERSE TRANSCRIPTASES"/>
    <property type="match status" value="1"/>
</dbReference>
<dbReference type="SUPFAM" id="SSF56672">
    <property type="entry name" value="DNA/RNA polymerases"/>
    <property type="match status" value="1"/>
</dbReference>
<accession>A0A8C5YNB7</accession>
<name>A0A8C5YNB7_MARMA</name>
<dbReference type="Ensembl" id="ENSMMMT00000002946.1">
    <property type="protein sequence ID" value="ENSMMMP00000002607.1"/>
    <property type="gene ID" value="ENSMMMG00000002400.1"/>
</dbReference>
<sequence>MNNRLLNDQWVIEDIKEEIKKFLEINENTDTTYRNLWDTLKAVLRGKFIAWSSFLKKRKNQQINDLILHLKILEKEEQNNSKRSRRQEIIKIRAEINEIETKETIEKIDKTKSWFFEKINKIDRPLAMLAKRRRERTQITSIRDEKGNITTDTSEIQKIIKNYFESLYSNKLEDSEGIDKFLKSYDLPRLSQEDIDNLNRPISIEEIEETIKRLPTKKSPGPDGYTAEFYKTFKEELIPILFKLLQEIEKEGELPNSFYEANITLIPKPDKDTSKKENYRPISLMNLDAKILNKILANRIQKHIKKIVHHDQVGFIPGMQGWFNIRKSINVIHHINRLKNKNHMIISIDAEKAFDKVQHPFMFKTLEKLGITGTYLNIVKAIYAKPQASIILNGEKLKAFPLKSGTRQGCPLSPLLFNIVLETLARAIRQTKEIKGIKIGKEELKLSLFADDMILYLADPKGSTKKLLELINEFSKVAGYKINTHKSKAFLYISDKSSEMEMRTTTPFTISSKKIKYLGINLTKEVKDLYNENYRTLKREIEEDLRRWKNIPCSWIGRTNIIKMAILPKVLYRFNAMPIKIPTAFLVEIEKAIMKFIWKNKRPRIAKTMLSRKCESGGIAIPDFKLYYRAIVTKTAWYWYQNRRVDQWYRIEDTETNPQNYNYLIFDKGAKSMQWRKDSIFNKWCWENWKSICNKMKLNPFLSPCTKVNSKWIKELDIKSETRRLIEEKVGYDLHTVGSGSKFLNRTPIAQKLITRINKWDLLKLKSFFSAKETIREVNREPTPWEQIFTPHTSDRALISRVYKELKKLDNKRTNNPINKWAKDLNRHFSEEDIQSINKYMKKCSPSLAVREMQIKTTLRYHLTPVRLAAIMKSNNNKCWRGCGEKGTLVHCWWDCKLVQPIWKAVWRFLGKLGMEPPFDPAIPLLGLFPKDLKRACYRDTATSMFIAAQFTIARLWNQPRCPSIDEWIKKMWHLYTMEYYSALKNDKIIEFAGKWMALEQIMLSEASQSLKNKCQMSSLI</sequence>
<dbReference type="GeneTree" id="ENSGT01150000286946"/>
<dbReference type="CDD" id="cd01650">
    <property type="entry name" value="RT_nLTR_like"/>
    <property type="match status" value="1"/>
</dbReference>
<proteinExistence type="predicted"/>
<dbReference type="PROSITE" id="PS50878">
    <property type="entry name" value="RT_POL"/>
    <property type="match status" value="1"/>
</dbReference>
<feature type="domain" description="Reverse transcriptase" evidence="2">
    <location>
        <begin position="247"/>
        <end position="522"/>
    </location>
</feature>
<dbReference type="Pfam" id="PF00078">
    <property type="entry name" value="RVT_1"/>
    <property type="match status" value="1"/>
</dbReference>
<dbReference type="Proteomes" id="UP000694407">
    <property type="component" value="Unplaced"/>
</dbReference>
<evidence type="ECO:0000313" key="3">
    <source>
        <dbReference type="Ensembl" id="ENSMMMP00000002607.1"/>
    </source>
</evidence>
<reference evidence="3" key="2">
    <citation type="submission" date="2025-09" db="UniProtKB">
        <authorList>
            <consortium name="Ensembl"/>
        </authorList>
    </citation>
    <scope>IDENTIFICATION</scope>
</reference>
<dbReference type="EC" id="2.7.7.49" evidence="1"/>
<protein>
    <recommendedName>
        <fullName evidence="1">RNA-directed DNA polymerase</fullName>
        <ecNumber evidence="1">2.7.7.49</ecNumber>
    </recommendedName>
</protein>
<evidence type="ECO:0000313" key="4">
    <source>
        <dbReference type="Proteomes" id="UP000694407"/>
    </source>
</evidence>
<organism evidence="3 4">
    <name type="scientific">Marmota marmota marmota</name>
    <name type="common">Alpine marmot</name>
    <dbReference type="NCBI Taxonomy" id="9994"/>
    <lineage>
        <taxon>Eukaryota</taxon>
        <taxon>Metazoa</taxon>
        <taxon>Chordata</taxon>
        <taxon>Craniata</taxon>
        <taxon>Vertebrata</taxon>
        <taxon>Euteleostomi</taxon>
        <taxon>Mammalia</taxon>
        <taxon>Eutheria</taxon>
        <taxon>Euarchontoglires</taxon>
        <taxon>Glires</taxon>
        <taxon>Rodentia</taxon>
        <taxon>Sciuromorpha</taxon>
        <taxon>Sciuridae</taxon>
        <taxon>Xerinae</taxon>
        <taxon>Marmotini</taxon>
        <taxon>Marmota</taxon>
    </lineage>
</organism>
<dbReference type="GO" id="GO:0003964">
    <property type="term" value="F:RNA-directed DNA polymerase activity"/>
    <property type="evidence" value="ECO:0007669"/>
    <property type="project" value="UniProtKB-EC"/>
</dbReference>
<dbReference type="InterPro" id="IPR000477">
    <property type="entry name" value="RT_dom"/>
</dbReference>
<dbReference type="InterPro" id="IPR043502">
    <property type="entry name" value="DNA/RNA_pol_sf"/>
</dbReference>
<dbReference type="AlphaFoldDB" id="A0A8C5YNB7"/>
<evidence type="ECO:0000259" key="2">
    <source>
        <dbReference type="PROSITE" id="PS50878"/>
    </source>
</evidence>
<reference evidence="3" key="1">
    <citation type="submission" date="2025-08" db="UniProtKB">
        <authorList>
            <consortium name="Ensembl"/>
        </authorList>
    </citation>
    <scope>IDENTIFICATION</scope>
</reference>
<keyword evidence="4" id="KW-1185">Reference proteome</keyword>
<evidence type="ECO:0000256" key="1">
    <source>
        <dbReference type="ARBA" id="ARBA00012493"/>
    </source>
</evidence>